<gene>
    <name evidence="2" type="ORF">ENN47_13710</name>
</gene>
<reference evidence="2" key="1">
    <citation type="journal article" date="2020" name="mSystems">
        <title>Genome- and Community-Level Interaction Insights into Carbon Utilization and Element Cycling Functions of Hydrothermarchaeota in Hydrothermal Sediment.</title>
        <authorList>
            <person name="Zhou Z."/>
            <person name="Liu Y."/>
            <person name="Xu W."/>
            <person name="Pan J."/>
            <person name="Luo Z.H."/>
            <person name="Li M."/>
        </authorList>
    </citation>
    <scope>NUCLEOTIDE SEQUENCE [LARGE SCALE GENOMIC DNA]</scope>
    <source>
        <strain evidence="2">SpSt-1179</strain>
    </source>
</reference>
<feature type="non-terminal residue" evidence="2">
    <location>
        <position position="61"/>
    </location>
</feature>
<keyword evidence="1" id="KW-1133">Transmembrane helix</keyword>
<dbReference type="Proteomes" id="UP000886198">
    <property type="component" value="Unassembled WGS sequence"/>
</dbReference>
<feature type="transmembrane region" description="Helical" evidence="1">
    <location>
        <begin position="12"/>
        <end position="33"/>
    </location>
</feature>
<name>A0A7C1GVB0_9BACT</name>
<sequence>MRGFDELRYIRPTLVIFIFLVTILLMMLPYHVFQNEAISYTQEIYSGIFETSVENLGSALS</sequence>
<dbReference type="AlphaFoldDB" id="A0A7C1GVB0"/>
<protein>
    <submittedName>
        <fullName evidence="2">Diguanylate cyclase</fullName>
    </submittedName>
</protein>
<dbReference type="EMBL" id="DSBT01000415">
    <property type="protein sequence ID" value="HDP79203.1"/>
    <property type="molecule type" value="Genomic_DNA"/>
</dbReference>
<organism evidence="2">
    <name type="scientific">Mesotoga infera</name>
    <dbReference type="NCBI Taxonomy" id="1236046"/>
    <lineage>
        <taxon>Bacteria</taxon>
        <taxon>Thermotogati</taxon>
        <taxon>Thermotogota</taxon>
        <taxon>Thermotogae</taxon>
        <taxon>Kosmotogales</taxon>
        <taxon>Kosmotogaceae</taxon>
        <taxon>Mesotoga</taxon>
    </lineage>
</organism>
<evidence type="ECO:0000313" key="2">
    <source>
        <dbReference type="EMBL" id="HDP79203.1"/>
    </source>
</evidence>
<keyword evidence="1" id="KW-0472">Membrane</keyword>
<proteinExistence type="predicted"/>
<comment type="caution">
    <text evidence="2">The sequence shown here is derived from an EMBL/GenBank/DDBJ whole genome shotgun (WGS) entry which is preliminary data.</text>
</comment>
<accession>A0A7C1GVB0</accession>
<evidence type="ECO:0000256" key="1">
    <source>
        <dbReference type="SAM" id="Phobius"/>
    </source>
</evidence>
<keyword evidence="1" id="KW-0812">Transmembrane</keyword>